<name>A0AAN6XHJ5_9PEZI</name>
<dbReference type="GO" id="GO:0016787">
    <property type="term" value="F:hydrolase activity"/>
    <property type="evidence" value="ECO:0007669"/>
    <property type="project" value="UniProtKB-KW"/>
</dbReference>
<reference evidence="3" key="2">
    <citation type="submission" date="2023-05" db="EMBL/GenBank/DDBJ databases">
        <authorList>
            <consortium name="Lawrence Berkeley National Laboratory"/>
            <person name="Steindorff A."/>
            <person name="Hensen N."/>
            <person name="Bonometti L."/>
            <person name="Westerberg I."/>
            <person name="Brannstrom I.O."/>
            <person name="Guillou S."/>
            <person name="Cros-Aarteil S."/>
            <person name="Calhoun S."/>
            <person name="Haridas S."/>
            <person name="Kuo A."/>
            <person name="Mondo S."/>
            <person name="Pangilinan J."/>
            <person name="Riley R."/>
            <person name="Labutti K."/>
            <person name="Andreopoulos B."/>
            <person name="Lipzen A."/>
            <person name="Chen C."/>
            <person name="Yanf M."/>
            <person name="Daum C."/>
            <person name="Ng V."/>
            <person name="Clum A."/>
            <person name="Ohm R."/>
            <person name="Martin F."/>
            <person name="Silar P."/>
            <person name="Natvig D."/>
            <person name="Lalanne C."/>
            <person name="Gautier V."/>
            <person name="Ament-Velasquez S.L."/>
            <person name="Kruys A."/>
            <person name="Hutchinson M.I."/>
            <person name="Powell A.J."/>
            <person name="Barry K."/>
            <person name="Miller A.N."/>
            <person name="Grigoriev I.V."/>
            <person name="Debuchy R."/>
            <person name="Gladieux P."/>
            <person name="Thoren M.H."/>
            <person name="Johannesson H."/>
        </authorList>
    </citation>
    <scope>NUCLEOTIDE SEQUENCE</scope>
    <source>
        <strain evidence="3">CBS 315.58</strain>
    </source>
</reference>
<keyword evidence="1" id="KW-0175">Coiled coil</keyword>
<keyword evidence="4" id="KW-1185">Reference proteome</keyword>
<dbReference type="EMBL" id="MU863915">
    <property type="protein sequence ID" value="KAK4200749.1"/>
    <property type="molecule type" value="Genomic_DNA"/>
</dbReference>
<keyword evidence="3" id="KW-0378">Hydrolase</keyword>
<evidence type="ECO:0000313" key="3">
    <source>
        <dbReference type="EMBL" id="KAK4200749.1"/>
    </source>
</evidence>
<protein>
    <submittedName>
        <fullName evidence="3">P-loop containing nucleoside triphosphate hydrolase protein</fullName>
    </submittedName>
</protein>
<dbReference type="SUPFAM" id="SSF52540">
    <property type="entry name" value="P-loop containing nucleoside triphosphate hydrolases"/>
    <property type="match status" value="1"/>
</dbReference>
<accession>A0AAN6XHJ5</accession>
<dbReference type="GO" id="GO:0005525">
    <property type="term" value="F:GTP binding"/>
    <property type="evidence" value="ECO:0007669"/>
    <property type="project" value="InterPro"/>
</dbReference>
<evidence type="ECO:0000259" key="2">
    <source>
        <dbReference type="Pfam" id="PF01926"/>
    </source>
</evidence>
<feature type="domain" description="G" evidence="2">
    <location>
        <begin position="11"/>
        <end position="73"/>
    </location>
</feature>
<dbReference type="Gene3D" id="3.40.50.300">
    <property type="entry name" value="P-loop containing nucleotide triphosphate hydrolases"/>
    <property type="match status" value="1"/>
</dbReference>
<evidence type="ECO:0000256" key="1">
    <source>
        <dbReference type="SAM" id="Coils"/>
    </source>
</evidence>
<gene>
    <name evidence="3" type="ORF">QBC40DRAFT_253754</name>
</gene>
<dbReference type="InterPro" id="IPR006073">
    <property type="entry name" value="GTP-bd"/>
</dbReference>
<proteinExistence type="predicted"/>
<reference evidence="3" key="1">
    <citation type="journal article" date="2023" name="Mol. Phylogenet. Evol.">
        <title>Genome-scale phylogeny and comparative genomics of the fungal order Sordariales.</title>
        <authorList>
            <person name="Hensen N."/>
            <person name="Bonometti L."/>
            <person name="Westerberg I."/>
            <person name="Brannstrom I.O."/>
            <person name="Guillou S."/>
            <person name="Cros-Aarteil S."/>
            <person name="Calhoun S."/>
            <person name="Haridas S."/>
            <person name="Kuo A."/>
            <person name="Mondo S."/>
            <person name="Pangilinan J."/>
            <person name="Riley R."/>
            <person name="LaButti K."/>
            <person name="Andreopoulos B."/>
            <person name="Lipzen A."/>
            <person name="Chen C."/>
            <person name="Yan M."/>
            <person name="Daum C."/>
            <person name="Ng V."/>
            <person name="Clum A."/>
            <person name="Steindorff A."/>
            <person name="Ohm R.A."/>
            <person name="Martin F."/>
            <person name="Silar P."/>
            <person name="Natvig D.O."/>
            <person name="Lalanne C."/>
            <person name="Gautier V."/>
            <person name="Ament-Velasquez S.L."/>
            <person name="Kruys A."/>
            <person name="Hutchinson M.I."/>
            <person name="Powell A.J."/>
            <person name="Barry K."/>
            <person name="Miller A.N."/>
            <person name="Grigoriev I.V."/>
            <person name="Debuchy R."/>
            <person name="Gladieux P."/>
            <person name="Hiltunen Thoren M."/>
            <person name="Johannesson H."/>
        </authorList>
    </citation>
    <scope>NUCLEOTIDE SEQUENCE</scope>
    <source>
        <strain evidence="3">CBS 315.58</strain>
    </source>
</reference>
<organism evidence="3 4">
    <name type="scientific">Triangularia verruculosa</name>
    <dbReference type="NCBI Taxonomy" id="2587418"/>
    <lineage>
        <taxon>Eukaryota</taxon>
        <taxon>Fungi</taxon>
        <taxon>Dikarya</taxon>
        <taxon>Ascomycota</taxon>
        <taxon>Pezizomycotina</taxon>
        <taxon>Sordariomycetes</taxon>
        <taxon>Sordariomycetidae</taxon>
        <taxon>Sordariales</taxon>
        <taxon>Podosporaceae</taxon>
        <taxon>Triangularia</taxon>
    </lineage>
</organism>
<dbReference type="Proteomes" id="UP001303160">
    <property type="component" value="Unassembled WGS sequence"/>
</dbReference>
<feature type="coiled-coil region" evidence="1">
    <location>
        <begin position="219"/>
        <end position="253"/>
    </location>
</feature>
<comment type="caution">
    <text evidence="3">The sequence shown here is derived from an EMBL/GenBank/DDBJ whole genome shotgun (WGS) entry which is preliminary data.</text>
</comment>
<dbReference type="InterPro" id="IPR027417">
    <property type="entry name" value="P-loop_NTPase"/>
</dbReference>
<sequence length="268" mass="29970">MARQAQLPPVRIAVIGPTGAGKTTFVSRVTGNTDLEIDDGVDSVTQDAVSVSCTIDGRQVTLIDTPGFDDPGKGRSDVDILRLVSKHLMDRHGRDTKLNGVVLLQLVSNARVGASEAFRTRLFKMMIGEESYDRVVIGGTHAKDHKEGQNRVDKRTARPDIWGGMVKRGARALPYRDNQKEALRIVRWLMECDAKHIKLQEELASGKTLEETAAGKEINKQKSEEVIKLQDKLRDLQSDRDATKAEIDDLRDKIYHREQEIMDLKRGC</sequence>
<evidence type="ECO:0000313" key="4">
    <source>
        <dbReference type="Proteomes" id="UP001303160"/>
    </source>
</evidence>
<dbReference type="Pfam" id="PF01926">
    <property type="entry name" value="MMR_HSR1"/>
    <property type="match status" value="1"/>
</dbReference>
<dbReference type="AlphaFoldDB" id="A0AAN6XHJ5"/>